<feature type="compositionally biased region" description="Basic and acidic residues" evidence="1">
    <location>
        <begin position="329"/>
        <end position="341"/>
    </location>
</feature>
<dbReference type="OrthoDB" id="21470at2759"/>
<feature type="compositionally biased region" description="Gly residues" evidence="1">
    <location>
        <begin position="503"/>
        <end position="521"/>
    </location>
</feature>
<evidence type="ECO:0000256" key="1">
    <source>
        <dbReference type="SAM" id="MobiDB-lite"/>
    </source>
</evidence>
<dbReference type="STRING" id="97972.A0A2V1E1E4"/>
<organism evidence="3 4">
    <name type="scientific">Periconia macrospinosa</name>
    <dbReference type="NCBI Taxonomy" id="97972"/>
    <lineage>
        <taxon>Eukaryota</taxon>
        <taxon>Fungi</taxon>
        <taxon>Dikarya</taxon>
        <taxon>Ascomycota</taxon>
        <taxon>Pezizomycotina</taxon>
        <taxon>Dothideomycetes</taxon>
        <taxon>Pleosporomycetidae</taxon>
        <taxon>Pleosporales</taxon>
        <taxon>Massarineae</taxon>
        <taxon>Periconiaceae</taxon>
        <taxon>Periconia</taxon>
    </lineage>
</organism>
<keyword evidence="4" id="KW-1185">Reference proteome</keyword>
<feature type="compositionally biased region" description="Polar residues" evidence="1">
    <location>
        <begin position="351"/>
        <end position="369"/>
    </location>
</feature>
<reference evidence="3 4" key="1">
    <citation type="journal article" date="2018" name="Sci. Rep.">
        <title>Comparative genomics provides insights into the lifestyle and reveals functional heterogeneity of dark septate endophytic fungi.</title>
        <authorList>
            <person name="Knapp D.G."/>
            <person name="Nemeth J.B."/>
            <person name="Barry K."/>
            <person name="Hainaut M."/>
            <person name="Henrissat B."/>
            <person name="Johnson J."/>
            <person name="Kuo A."/>
            <person name="Lim J.H.P."/>
            <person name="Lipzen A."/>
            <person name="Nolan M."/>
            <person name="Ohm R.A."/>
            <person name="Tamas L."/>
            <person name="Grigoriev I.V."/>
            <person name="Spatafora J.W."/>
            <person name="Nagy L.G."/>
            <person name="Kovacs G.M."/>
        </authorList>
    </citation>
    <scope>NUCLEOTIDE SEQUENCE [LARGE SCALE GENOMIC DNA]</scope>
    <source>
        <strain evidence="3 4">DSE2036</strain>
    </source>
</reference>
<proteinExistence type="predicted"/>
<evidence type="ECO:0000313" key="4">
    <source>
        <dbReference type="Proteomes" id="UP000244855"/>
    </source>
</evidence>
<feature type="region of interest" description="Disordered" evidence="1">
    <location>
        <begin position="329"/>
        <end position="527"/>
    </location>
</feature>
<sequence>MATTEEEKKADTVFKIAQFKMEQVFSKSINGLPAVDRTSTKQFCADVASVAKQTDPAKIQTCKVWIKAHVAPSETRIKTLGEYLVGLSKSIIVDPKAEAGKNRIDVLTVVTDVLAAIKDHAPTGATLQSLAKVLKPHVEELIELATLSATTKDAEKKVTLTINSWAKGQLISPTDYKEYCALAKEGVTVARGGTRYELPDCFGDEANLPWYLLPAAYMLQPMIDNPGHPIQTAHMRAVNLKKKHASEKVQKLLRTYFDNIDLKYLPTGDNPTGETEKYKISVDAMGQLVKEEKATGEKITVCNSYGWSPSFCADIRKNKIPEVILDKREESQKRQEEEKKAKQQQRRPSRFDNSYTPQSRTPQGNPAQYQQTPSSRPPSRSFTQPPQSQPQLPTATYQGGQSFSNNGPQNFGTYAGHQNSSFHAGNTQSNDYNNYGYHNNSYDNRGYGQNSYNNVQDTRGYDHGGYNNHNSFGNQAYSNSGYGSSGYNNQGGYNSGPSQSQGGFRGGYRGGNRGRGGGYRGRGNRRN</sequence>
<dbReference type="InterPro" id="IPR008942">
    <property type="entry name" value="ENTH_VHS"/>
</dbReference>
<evidence type="ECO:0000259" key="2">
    <source>
        <dbReference type="Pfam" id="PF04818"/>
    </source>
</evidence>
<feature type="compositionally biased region" description="Polar residues" evidence="1">
    <location>
        <begin position="392"/>
        <end position="457"/>
    </location>
</feature>
<feature type="domain" description="CID" evidence="2">
    <location>
        <begin position="55"/>
        <end position="175"/>
    </location>
</feature>
<protein>
    <recommendedName>
        <fullName evidence="2">CID domain-containing protein</fullName>
    </recommendedName>
</protein>
<feature type="compositionally biased region" description="Low complexity" evidence="1">
    <location>
        <begin position="370"/>
        <end position="391"/>
    </location>
</feature>
<gene>
    <name evidence="3" type="ORF">DM02DRAFT_692871</name>
</gene>
<dbReference type="Proteomes" id="UP000244855">
    <property type="component" value="Unassembled WGS sequence"/>
</dbReference>
<accession>A0A2V1E1E4</accession>
<dbReference type="EMBL" id="KZ805322">
    <property type="protein sequence ID" value="PVI04383.1"/>
    <property type="molecule type" value="Genomic_DNA"/>
</dbReference>
<feature type="compositionally biased region" description="Low complexity" evidence="1">
    <location>
        <begin position="473"/>
        <end position="502"/>
    </location>
</feature>
<evidence type="ECO:0000313" key="3">
    <source>
        <dbReference type="EMBL" id="PVI04383.1"/>
    </source>
</evidence>
<name>A0A2V1E1E4_9PLEO</name>
<dbReference type="Gene3D" id="1.25.40.90">
    <property type="match status" value="1"/>
</dbReference>
<dbReference type="AlphaFoldDB" id="A0A2V1E1E4"/>
<dbReference type="InterPro" id="IPR006569">
    <property type="entry name" value="CID_dom"/>
</dbReference>
<dbReference type="Pfam" id="PF04818">
    <property type="entry name" value="CID"/>
    <property type="match status" value="1"/>
</dbReference>